<sequence length="468" mass="48319">MTSTLKLPRVVLVAGGGVSGRGCAAILRELGTDVTVADGNAHTREELASALEVKTIDPADVDFSASDYDMVVTSPGWRPDSQLLQQAAAAHIEVIGDVELAWRLDRAEVFGPPRTWLVVTGTNGKTTTTGMLAAMMQANEAESGLRAAAAGNIGVSLFTALAAQPRVDILCVELSSFQLHWSNTLRPDVGTVLNLAEDHIDWHGSFEAYALDKAKALLGKVAVVGKDDPRVVDSAINIRPSGVVTSFSAGIPQDGGVGVINSEIVVGNPPQVLASAEGIEPAGIAGVLDACAAAAVAHAAGASAQAISAGLASYRVDAHRGEVVHKAAGIKFIDNSKATNPHAADAALAGLANVIWVAGGQLKGAEVDELIAAHHKQMKAVVLLGQDRDILARALKEHAPEIAVEVIEDTDGEEAMHQVVAAAIQHAGAGDTVLLAPAAASLDMYSGMSERGDLFAHFAKTLSQGEEL</sequence>
<dbReference type="Gene3D" id="3.90.190.20">
    <property type="entry name" value="Mur ligase, C-terminal domain"/>
    <property type="match status" value="1"/>
</dbReference>
<evidence type="ECO:0000256" key="7">
    <source>
        <dbReference type="HAMAP-Rule" id="MF_00639"/>
    </source>
</evidence>
<evidence type="ECO:0000259" key="9">
    <source>
        <dbReference type="Pfam" id="PF02875"/>
    </source>
</evidence>
<keyword evidence="7 8" id="KW-0961">Cell wall biogenesis/degradation</keyword>
<dbReference type="SUPFAM" id="SSF51984">
    <property type="entry name" value="MurCD N-terminal domain"/>
    <property type="match status" value="1"/>
</dbReference>
<evidence type="ECO:0000256" key="6">
    <source>
        <dbReference type="ARBA" id="ARBA00022840"/>
    </source>
</evidence>
<dbReference type="Pfam" id="PF02875">
    <property type="entry name" value="Mur_ligase_C"/>
    <property type="match status" value="1"/>
</dbReference>
<comment type="subcellular location">
    <subcellularLocation>
        <location evidence="1 7 8">Cytoplasm</location>
    </subcellularLocation>
</comment>
<dbReference type="InterPro" id="IPR005762">
    <property type="entry name" value="MurD"/>
</dbReference>
<keyword evidence="4 7" id="KW-0436">Ligase</keyword>
<dbReference type="NCBIfam" id="TIGR01087">
    <property type="entry name" value="murD"/>
    <property type="match status" value="1"/>
</dbReference>
<proteinExistence type="inferred from homology"/>
<dbReference type="STRING" id="1705.CA21670_04120"/>
<keyword evidence="5 7" id="KW-0547">Nucleotide-binding</keyword>
<evidence type="ECO:0000256" key="8">
    <source>
        <dbReference type="RuleBase" id="RU003664"/>
    </source>
</evidence>
<gene>
    <name evidence="7 11" type="primary">murD</name>
    <name evidence="11" type="ORF">AYJ05_06985</name>
</gene>
<dbReference type="Proteomes" id="UP000076947">
    <property type="component" value="Unassembled WGS sequence"/>
</dbReference>
<feature type="binding site" evidence="7">
    <location>
        <begin position="121"/>
        <end position="127"/>
    </location>
    <ligand>
        <name>ATP</name>
        <dbReference type="ChEBI" id="CHEBI:30616"/>
    </ligand>
</feature>
<dbReference type="AlphaFoldDB" id="A0A177I824"/>
<reference evidence="12" key="1">
    <citation type="submission" date="2016-02" db="EMBL/GenBank/DDBJ databases">
        <authorList>
            <person name="Kaur G."/>
            <person name="Nair G.R."/>
            <person name="Mayilraj S."/>
        </authorList>
    </citation>
    <scope>NUCLEOTIDE SEQUENCE [LARGE SCALE GENOMIC DNA]</scope>
    <source>
        <strain evidence="12">GA-15</strain>
    </source>
</reference>
<dbReference type="GO" id="GO:0008764">
    <property type="term" value="F:UDP-N-acetylmuramoylalanine-D-glutamate ligase activity"/>
    <property type="evidence" value="ECO:0007669"/>
    <property type="project" value="UniProtKB-UniRule"/>
</dbReference>
<dbReference type="GO" id="GO:0051301">
    <property type="term" value="P:cell division"/>
    <property type="evidence" value="ECO:0007669"/>
    <property type="project" value="UniProtKB-KW"/>
</dbReference>
<dbReference type="GO" id="GO:0005737">
    <property type="term" value="C:cytoplasm"/>
    <property type="evidence" value="ECO:0007669"/>
    <property type="project" value="UniProtKB-SubCell"/>
</dbReference>
<dbReference type="Gene3D" id="3.40.50.720">
    <property type="entry name" value="NAD(P)-binding Rossmann-like Domain"/>
    <property type="match status" value="1"/>
</dbReference>
<comment type="catalytic activity">
    <reaction evidence="7 8">
        <text>UDP-N-acetyl-alpha-D-muramoyl-L-alanine + D-glutamate + ATP = UDP-N-acetyl-alpha-D-muramoyl-L-alanyl-D-glutamate + ADP + phosphate + H(+)</text>
        <dbReference type="Rhea" id="RHEA:16429"/>
        <dbReference type="ChEBI" id="CHEBI:15378"/>
        <dbReference type="ChEBI" id="CHEBI:29986"/>
        <dbReference type="ChEBI" id="CHEBI:30616"/>
        <dbReference type="ChEBI" id="CHEBI:43474"/>
        <dbReference type="ChEBI" id="CHEBI:83898"/>
        <dbReference type="ChEBI" id="CHEBI:83900"/>
        <dbReference type="ChEBI" id="CHEBI:456216"/>
        <dbReference type="EC" id="6.3.2.9"/>
    </reaction>
</comment>
<evidence type="ECO:0000313" key="11">
    <source>
        <dbReference type="EMBL" id="OAH24969.1"/>
    </source>
</evidence>
<dbReference type="EMBL" id="LSTQ01000026">
    <property type="protein sequence ID" value="OAH24969.1"/>
    <property type="molecule type" value="Genomic_DNA"/>
</dbReference>
<keyword evidence="7 8" id="KW-0131">Cell cycle</keyword>
<comment type="function">
    <text evidence="7 8">Cell wall formation. Catalyzes the addition of glutamate to the nucleotide precursor UDP-N-acetylmuramoyl-L-alanine (UMA).</text>
</comment>
<dbReference type="OrthoDB" id="9809796at2"/>
<comment type="pathway">
    <text evidence="2 7 8">Cell wall biogenesis; peptidoglycan biosynthesis.</text>
</comment>
<dbReference type="EC" id="6.3.2.9" evidence="7 8"/>
<keyword evidence="7 8" id="KW-0133">Cell shape</keyword>
<keyword evidence="6 7" id="KW-0067">ATP-binding</keyword>
<name>A0A177I824_9CORY</name>
<organism evidence="11 12">
    <name type="scientific">Corynebacterium stationis</name>
    <dbReference type="NCBI Taxonomy" id="1705"/>
    <lineage>
        <taxon>Bacteria</taxon>
        <taxon>Bacillati</taxon>
        <taxon>Actinomycetota</taxon>
        <taxon>Actinomycetes</taxon>
        <taxon>Mycobacteriales</taxon>
        <taxon>Corynebacteriaceae</taxon>
        <taxon>Corynebacterium</taxon>
    </lineage>
</organism>
<keyword evidence="7 8" id="KW-0132">Cell division</keyword>
<dbReference type="SUPFAM" id="SSF53623">
    <property type="entry name" value="MurD-like peptide ligases, catalytic domain"/>
    <property type="match status" value="1"/>
</dbReference>
<dbReference type="InterPro" id="IPR004101">
    <property type="entry name" value="Mur_ligase_C"/>
</dbReference>
<dbReference type="SUPFAM" id="SSF53244">
    <property type="entry name" value="MurD-like peptide ligases, peptide-binding domain"/>
    <property type="match status" value="1"/>
</dbReference>
<dbReference type="InterPro" id="IPR036565">
    <property type="entry name" value="Mur-like_cat_sf"/>
</dbReference>
<dbReference type="InterPro" id="IPR013221">
    <property type="entry name" value="Mur_ligase_cen"/>
</dbReference>
<dbReference type="Pfam" id="PF08245">
    <property type="entry name" value="Mur_ligase_M"/>
    <property type="match status" value="1"/>
</dbReference>
<evidence type="ECO:0000313" key="12">
    <source>
        <dbReference type="Proteomes" id="UP000076947"/>
    </source>
</evidence>
<comment type="caution">
    <text evidence="11">The sequence shown here is derived from an EMBL/GenBank/DDBJ whole genome shotgun (WGS) entry which is preliminary data.</text>
</comment>
<evidence type="ECO:0000256" key="2">
    <source>
        <dbReference type="ARBA" id="ARBA00004752"/>
    </source>
</evidence>
<keyword evidence="3 7" id="KW-0963">Cytoplasm</keyword>
<dbReference type="GO" id="GO:0071555">
    <property type="term" value="P:cell wall organization"/>
    <property type="evidence" value="ECO:0007669"/>
    <property type="project" value="UniProtKB-KW"/>
</dbReference>
<dbReference type="GO" id="GO:0008360">
    <property type="term" value="P:regulation of cell shape"/>
    <property type="evidence" value="ECO:0007669"/>
    <property type="project" value="UniProtKB-KW"/>
</dbReference>
<dbReference type="GO" id="GO:0005524">
    <property type="term" value="F:ATP binding"/>
    <property type="evidence" value="ECO:0007669"/>
    <property type="project" value="UniProtKB-UniRule"/>
</dbReference>
<accession>A0A177I824</accession>
<dbReference type="Gene3D" id="3.40.1190.10">
    <property type="entry name" value="Mur-like, catalytic domain"/>
    <property type="match status" value="1"/>
</dbReference>
<dbReference type="GO" id="GO:0009252">
    <property type="term" value="P:peptidoglycan biosynthetic process"/>
    <property type="evidence" value="ECO:0007669"/>
    <property type="project" value="UniProtKB-UniRule"/>
</dbReference>
<feature type="domain" description="Mur ligase C-terminal" evidence="9">
    <location>
        <begin position="319"/>
        <end position="438"/>
    </location>
</feature>
<feature type="domain" description="Mur ligase central" evidence="10">
    <location>
        <begin position="119"/>
        <end position="239"/>
    </location>
</feature>
<keyword evidence="7 8" id="KW-0573">Peptidoglycan synthesis</keyword>
<evidence type="ECO:0000256" key="5">
    <source>
        <dbReference type="ARBA" id="ARBA00022741"/>
    </source>
</evidence>
<dbReference type="InterPro" id="IPR036615">
    <property type="entry name" value="Mur_ligase_C_dom_sf"/>
</dbReference>
<evidence type="ECO:0000256" key="1">
    <source>
        <dbReference type="ARBA" id="ARBA00004496"/>
    </source>
</evidence>
<comment type="similarity">
    <text evidence="7">Belongs to the MurCDEF family.</text>
</comment>
<dbReference type="Pfam" id="PF21799">
    <property type="entry name" value="MurD-like_N"/>
    <property type="match status" value="1"/>
</dbReference>
<dbReference type="UniPathway" id="UPA00219"/>
<dbReference type="PANTHER" id="PTHR43692:SF1">
    <property type="entry name" value="UDP-N-ACETYLMURAMOYLALANINE--D-GLUTAMATE LIGASE"/>
    <property type="match status" value="1"/>
</dbReference>
<evidence type="ECO:0000259" key="10">
    <source>
        <dbReference type="Pfam" id="PF08245"/>
    </source>
</evidence>
<evidence type="ECO:0000256" key="4">
    <source>
        <dbReference type="ARBA" id="ARBA00022598"/>
    </source>
</evidence>
<keyword evidence="12" id="KW-1185">Reference proteome</keyword>
<dbReference type="PANTHER" id="PTHR43692">
    <property type="entry name" value="UDP-N-ACETYLMURAMOYLALANINE--D-GLUTAMATE LIGASE"/>
    <property type="match status" value="1"/>
</dbReference>
<dbReference type="RefSeq" id="WP_066840758.1">
    <property type="nucleotide sequence ID" value="NZ_CAJFGC010000012.1"/>
</dbReference>
<dbReference type="HAMAP" id="MF_00639">
    <property type="entry name" value="MurD"/>
    <property type="match status" value="1"/>
</dbReference>
<protein>
    <recommendedName>
        <fullName evidence="7 8">UDP-N-acetylmuramoylalanine--D-glutamate ligase</fullName>
        <ecNumber evidence="7 8">6.3.2.9</ecNumber>
    </recommendedName>
    <alternativeName>
        <fullName evidence="7">D-glutamic acid-adding enzyme</fullName>
    </alternativeName>
    <alternativeName>
        <fullName evidence="7">UDP-N-acetylmuramoyl-L-alanyl-D-glutamate synthetase</fullName>
    </alternativeName>
</protein>
<evidence type="ECO:0000256" key="3">
    <source>
        <dbReference type="ARBA" id="ARBA00022490"/>
    </source>
</evidence>